<dbReference type="AlphaFoldDB" id="A0A8H3F686"/>
<protein>
    <submittedName>
        <fullName evidence="1">Uncharacterized protein</fullName>
    </submittedName>
</protein>
<proteinExistence type="predicted"/>
<name>A0A8H3F686_9LECA</name>
<dbReference type="Proteomes" id="UP000664534">
    <property type="component" value="Unassembled WGS sequence"/>
</dbReference>
<dbReference type="EMBL" id="CAJPDT010000016">
    <property type="protein sequence ID" value="CAF9916378.1"/>
    <property type="molecule type" value="Genomic_DNA"/>
</dbReference>
<accession>A0A8H3F686</accession>
<keyword evidence="2" id="KW-1185">Reference proteome</keyword>
<evidence type="ECO:0000313" key="1">
    <source>
        <dbReference type="EMBL" id="CAF9916378.1"/>
    </source>
</evidence>
<sequence>MRFKASNQVPKSLNGEYQVYWNLNDELPENETLKGILGLVAIPSYRRFWYGDVFIERVGERNGSDYDEHAYHLFDNIPPEFLESQLIARILGNYWESEALESHLKEDTEFQDLDQQMARDRDLVLQRMTPTERAVIKLMPPGTVDMLALRRRDVEAIEKIEIKEDPDSPDLIQIHQFFKNGTKLEKDIQGFTSGQL</sequence>
<organism evidence="1 2">
    <name type="scientific">Imshaugia aleurites</name>
    <dbReference type="NCBI Taxonomy" id="172621"/>
    <lineage>
        <taxon>Eukaryota</taxon>
        <taxon>Fungi</taxon>
        <taxon>Dikarya</taxon>
        <taxon>Ascomycota</taxon>
        <taxon>Pezizomycotina</taxon>
        <taxon>Lecanoromycetes</taxon>
        <taxon>OSLEUM clade</taxon>
        <taxon>Lecanoromycetidae</taxon>
        <taxon>Lecanorales</taxon>
        <taxon>Lecanorineae</taxon>
        <taxon>Parmeliaceae</taxon>
        <taxon>Imshaugia</taxon>
    </lineage>
</organism>
<dbReference type="OrthoDB" id="5334770at2759"/>
<gene>
    <name evidence="1" type="ORF">IMSHALPRED_003060</name>
</gene>
<reference evidence="1" key="1">
    <citation type="submission" date="2021-03" db="EMBL/GenBank/DDBJ databases">
        <authorList>
            <person name="Tagirdzhanova G."/>
        </authorList>
    </citation>
    <scope>NUCLEOTIDE SEQUENCE</scope>
</reference>
<comment type="caution">
    <text evidence="1">The sequence shown here is derived from an EMBL/GenBank/DDBJ whole genome shotgun (WGS) entry which is preliminary data.</text>
</comment>
<evidence type="ECO:0000313" key="2">
    <source>
        <dbReference type="Proteomes" id="UP000664534"/>
    </source>
</evidence>